<dbReference type="PANTHER" id="PTHR38040:SF1">
    <property type="entry name" value="UBIQUINONE BIOSYNTHESIS ACCESSORY FACTOR UBIK"/>
    <property type="match status" value="1"/>
</dbReference>
<keyword evidence="3" id="KW-1185">Reference proteome</keyword>
<name>A0ABV7ZV98_9GAMM</name>
<keyword evidence="1" id="KW-0175">Coiled coil</keyword>
<dbReference type="RefSeq" id="WP_380693362.1">
    <property type="nucleotide sequence ID" value="NZ_JBHRYR010000002.1"/>
</dbReference>
<dbReference type="Pfam" id="PF04380">
    <property type="entry name" value="BMFP"/>
    <property type="match status" value="1"/>
</dbReference>
<proteinExistence type="predicted"/>
<dbReference type="InterPro" id="IPR007475">
    <property type="entry name" value="UbiK"/>
</dbReference>
<sequence length="82" mass="9182">MMGRNDFKSHLMAGLTQALNQGQVLREGVEDNVQALLQAQLAKMDVVTREEFETQQVMLRKAQAQLEALQAQVDDLLNADRA</sequence>
<protein>
    <submittedName>
        <fullName evidence="2">Accessory factor UbiK family protein</fullName>
    </submittedName>
</protein>
<gene>
    <name evidence="2" type="ORF">ACFOOG_03390</name>
</gene>
<dbReference type="Proteomes" id="UP001595617">
    <property type="component" value="Unassembled WGS sequence"/>
</dbReference>
<evidence type="ECO:0000313" key="2">
    <source>
        <dbReference type="EMBL" id="MFC3851869.1"/>
    </source>
</evidence>
<organism evidence="2 3">
    <name type="scientific">Saccharospirillum mangrovi</name>
    <dbReference type="NCBI Taxonomy" id="2161747"/>
    <lineage>
        <taxon>Bacteria</taxon>
        <taxon>Pseudomonadati</taxon>
        <taxon>Pseudomonadota</taxon>
        <taxon>Gammaproteobacteria</taxon>
        <taxon>Oceanospirillales</taxon>
        <taxon>Saccharospirillaceae</taxon>
        <taxon>Saccharospirillum</taxon>
    </lineage>
</organism>
<dbReference type="EMBL" id="JBHRYR010000002">
    <property type="protein sequence ID" value="MFC3851869.1"/>
    <property type="molecule type" value="Genomic_DNA"/>
</dbReference>
<comment type="caution">
    <text evidence="2">The sequence shown here is derived from an EMBL/GenBank/DDBJ whole genome shotgun (WGS) entry which is preliminary data.</text>
</comment>
<evidence type="ECO:0000256" key="1">
    <source>
        <dbReference type="SAM" id="Coils"/>
    </source>
</evidence>
<accession>A0ABV7ZV98</accession>
<dbReference type="PANTHER" id="PTHR38040">
    <property type="entry name" value="UBIQUINONE BIOSYNTHESIS ACCESSORY FACTOR UBIK"/>
    <property type="match status" value="1"/>
</dbReference>
<evidence type="ECO:0000313" key="3">
    <source>
        <dbReference type="Proteomes" id="UP001595617"/>
    </source>
</evidence>
<reference evidence="3" key="1">
    <citation type="journal article" date="2019" name="Int. J. Syst. Evol. Microbiol.">
        <title>The Global Catalogue of Microorganisms (GCM) 10K type strain sequencing project: providing services to taxonomists for standard genome sequencing and annotation.</title>
        <authorList>
            <consortium name="The Broad Institute Genomics Platform"/>
            <consortium name="The Broad Institute Genome Sequencing Center for Infectious Disease"/>
            <person name="Wu L."/>
            <person name="Ma J."/>
        </authorList>
    </citation>
    <scope>NUCLEOTIDE SEQUENCE [LARGE SCALE GENOMIC DNA]</scope>
    <source>
        <strain evidence="3">IBRC 10765</strain>
    </source>
</reference>
<feature type="coiled-coil region" evidence="1">
    <location>
        <begin position="52"/>
        <end position="79"/>
    </location>
</feature>